<keyword evidence="1" id="KW-1003">Cell membrane</keyword>
<feature type="region of interest" description="Disordered" evidence="2">
    <location>
        <begin position="253"/>
        <end position="322"/>
    </location>
</feature>
<organism evidence="3 4">
    <name type="scientific">Enemella evansiae</name>
    <dbReference type="NCBI Taxonomy" id="2016499"/>
    <lineage>
        <taxon>Bacteria</taxon>
        <taxon>Bacillati</taxon>
        <taxon>Actinomycetota</taxon>
        <taxon>Actinomycetes</taxon>
        <taxon>Propionibacteriales</taxon>
        <taxon>Propionibacteriaceae</taxon>
        <taxon>Enemella</taxon>
    </lineage>
</organism>
<comment type="subcellular location">
    <subcellularLocation>
        <location evidence="1">Cell membrane</location>
        <topology evidence="1">Multi-pass membrane protein</topology>
    </subcellularLocation>
</comment>
<comment type="similarity">
    <text evidence="1">Belongs to the SURF1 family.</text>
</comment>
<dbReference type="Pfam" id="PF02104">
    <property type="entry name" value="SURF1"/>
    <property type="match status" value="1"/>
</dbReference>
<comment type="caution">
    <text evidence="1">Lacks conserved residue(s) required for the propagation of feature annotation.</text>
</comment>
<feature type="compositionally biased region" description="Basic and acidic residues" evidence="2">
    <location>
        <begin position="268"/>
        <end position="288"/>
    </location>
</feature>
<gene>
    <name evidence="3" type="ORF">CGZ94_00395</name>
</gene>
<evidence type="ECO:0000313" key="4">
    <source>
        <dbReference type="Proteomes" id="UP000215896"/>
    </source>
</evidence>
<keyword evidence="4" id="KW-1185">Reference proteome</keyword>
<keyword evidence="1" id="KW-0472">Membrane</keyword>
<dbReference type="EMBL" id="NMVO01000001">
    <property type="protein sequence ID" value="OYO17406.1"/>
    <property type="molecule type" value="Genomic_DNA"/>
</dbReference>
<dbReference type="CDD" id="cd06662">
    <property type="entry name" value="SURF1"/>
    <property type="match status" value="1"/>
</dbReference>
<dbReference type="OrthoDB" id="3266379at2"/>
<keyword evidence="1" id="KW-0812">Transmembrane</keyword>
<proteinExistence type="inferred from homology"/>
<sequence length="322" mass="33564">MVASMKQPSDDPSLPAAATPTGRARVTPARRRRQALIWLVGLVVTGVMLGLGLWQMQTFRTQGQDAMRARMTQAAVPLDSVLQVGEIPKDGYGRPVTTTGRYLPEQQVLVPEPDAPGRFRVVTALRLADGTVLPVVRGVVEGTDAPPPPAGEVTQTGLLLPTEAEPESPAPAGQLGTVRLQRLAQLWPDQLMPGFLSLDDAGAAAQGMTAAQVDVPSAAGQARNNGYALQWWIFAAAAVAATIKLSRDAGRGTSLISGDEVDDAGDNPVEKSGDDVDERPGDGAREATAEGADDASIPALTRGNTPDAGASGNPRELGTTDR</sequence>
<feature type="region of interest" description="Disordered" evidence="2">
    <location>
        <begin position="1"/>
        <end position="26"/>
    </location>
</feature>
<evidence type="ECO:0000313" key="3">
    <source>
        <dbReference type="EMBL" id="OYO17406.1"/>
    </source>
</evidence>
<dbReference type="AlphaFoldDB" id="A0A255GS27"/>
<evidence type="ECO:0000256" key="2">
    <source>
        <dbReference type="SAM" id="MobiDB-lite"/>
    </source>
</evidence>
<comment type="caution">
    <text evidence="3">The sequence shown here is derived from an EMBL/GenBank/DDBJ whole genome shotgun (WGS) entry which is preliminary data.</text>
</comment>
<feature type="transmembrane region" description="Helical" evidence="1">
    <location>
        <begin position="35"/>
        <end position="54"/>
    </location>
</feature>
<reference evidence="3 4" key="1">
    <citation type="submission" date="2017-07" db="EMBL/GenBank/DDBJ databases">
        <title>Draft whole genome sequences of clinical Proprionibacteriaceae strains.</title>
        <authorList>
            <person name="Bernier A.-M."/>
            <person name="Bernard K."/>
            <person name="Domingo M.-C."/>
        </authorList>
    </citation>
    <scope>NUCLEOTIDE SEQUENCE [LARGE SCALE GENOMIC DNA]</scope>
    <source>
        <strain evidence="3 4">NML 030167</strain>
    </source>
</reference>
<dbReference type="Proteomes" id="UP000215896">
    <property type="component" value="Unassembled WGS sequence"/>
</dbReference>
<dbReference type="GO" id="GO:0005886">
    <property type="term" value="C:plasma membrane"/>
    <property type="evidence" value="ECO:0007669"/>
    <property type="project" value="UniProtKB-SubCell"/>
</dbReference>
<accession>A0A255GS27</accession>
<name>A0A255GS27_9ACTN</name>
<evidence type="ECO:0000256" key="1">
    <source>
        <dbReference type="RuleBase" id="RU363076"/>
    </source>
</evidence>
<dbReference type="PROSITE" id="PS50895">
    <property type="entry name" value="SURF1"/>
    <property type="match status" value="1"/>
</dbReference>
<keyword evidence="1" id="KW-1133">Transmembrane helix</keyword>
<dbReference type="InterPro" id="IPR002994">
    <property type="entry name" value="Surf1/Shy1"/>
</dbReference>
<protein>
    <recommendedName>
        <fullName evidence="1">SURF1-like protein</fullName>
    </recommendedName>
</protein>
<feature type="compositionally biased region" description="Low complexity" evidence="2">
    <location>
        <begin position="15"/>
        <end position="26"/>
    </location>
</feature>